<feature type="transmembrane region" description="Helical" evidence="1">
    <location>
        <begin position="24"/>
        <end position="45"/>
    </location>
</feature>
<dbReference type="AlphaFoldDB" id="A0ABD5SCF6"/>
<comment type="caution">
    <text evidence="2">The sequence shown here is derived from an EMBL/GenBank/DDBJ whole genome shotgun (WGS) entry which is preliminary data.</text>
</comment>
<keyword evidence="3" id="KW-1185">Reference proteome</keyword>
<protein>
    <submittedName>
        <fullName evidence="2">Metal-dependent hydrolase</fullName>
    </submittedName>
</protein>
<dbReference type="EMBL" id="JBHSWW010000280">
    <property type="protein sequence ID" value="MFC6754499.1"/>
    <property type="molecule type" value="Genomic_DNA"/>
</dbReference>
<dbReference type="GO" id="GO:0016787">
    <property type="term" value="F:hydrolase activity"/>
    <property type="evidence" value="ECO:0007669"/>
    <property type="project" value="UniProtKB-KW"/>
</dbReference>
<feature type="transmembrane region" description="Helical" evidence="1">
    <location>
        <begin position="57"/>
        <end position="88"/>
    </location>
</feature>
<proteinExistence type="predicted"/>
<dbReference type="RefSeq" id="WP_379783043.1">
    <property type="nucleotide sequence ID" value="NZ_JBHSWW010000280.1"/>
</dbReference>
<keyword evidence="1" id="KW-0472">Membrane</keyword>
<name>A0ABD5SCF6_9EURY</name>
<evidence type="ECO:0000313" key="2">
    <source>
        <dbReference type="EMBL" id="MFC6754499.1"/>
    </source>
</evidence>
<dbReference type="Proteomes" id="UP001596442">
    <property type="component" value="Unassembled WGS sequence"/>
</dbReference>
<gene>
    <name evidence="2" type="ORF">ACFQEU_13670</name>
</gene>
<organism evidence="2 3">
    <name type="scientific">Halorubrum tibetense</name>
    <dbReference type="NCBI Taxonomy" id="175631"/>
    <lineage>
        <taxon>Archaea</taxon>
        <taxon>Methanobacteriati</taxon>
        <taxon>Methanobacteriota</taxon>
        <taxon>Stenosarchaea group</taxon>
        <taxon>Halobacteria</taxon>
        <taxon>Halobacteriales</taxon>
        <taxon>Haloferacaceae</taxon>
        <taxon>Halorubrum</taxon>
    </lineage>
</organism>
<keyword evidence="1" id="KW-1133">Transmembrane helix</keyword>
<keyword evidence="2" id="KW-0378">Hydrolase</keyword>
<evidence type="ECO:0000256" key="1">
    <source>
        <dbReference type="SAM" id="Phobius"/>
    </source>
</evidence>
<accession>A0ABD5SCF6</accession>
<sequence length="188" mass="20033">MMLPTHVLVGMALATPVAVAVPELAGSVVAGAVVGSVLPDVDVVARHRRTLHFPSGYVLLAVPTVIVVLVWPSTATAAVATATVAAAVHSRMDAYGGSYELRPWERTTDRAVYDHVRGEWRLAKRSIRYDGSRSDLLLSFAAATPPLVLLDGTYRPLVGGALAVAVSYTLLRRRLPDVVDDAADRLRG</sequence>
<reference evidence="2 3" key="1">
    <citation type="journal article" date="2019" name="Int. J. Syst. Evol. Microbiol.">
        <title>The Global Catalogue of Microorganisms (GCM) 10K type strain sequencing project: providing services to taxonomists for standard genome sequencing and annotation.</title>
        <authorList>
            <consortium name="The Broad Institute Genomics Platform"/>
            <consortium name="The Broad Institute Genome Sequencing Center for Infectious Disease"/>
            <person name="Wu L."/>
            <person name="Ma J."/>
        </authorList>
    </citation>
    <scope>NUCLEOTIDE SEQUENCE [LARGE SCALE GENOMIC DNA]</scope>
    <source>
        <strain evidence="2 3">CGMCC 1.3239</strain>
    </source>
</reference>
<evidence type="ECO:0000313" key="3">
    <source>
        <dbReference type="Proteomes" id="UP001596442"/>
    </source>
</evidence>
<keyword evidence="1" id="KW-0812">Transmembrane</keyword>